<dbReference type="AlphaFoldDB" id="F0S7N8"/>
<dbReference type="HOGENOM" id="CLU_181440_0_0_10"/>
<protein>
    <submittedName>
        <fullName evidence="1">Uncharacterized protein</fullName>
    </submittedName>
</protein>
<accession>F0S7N8</accession>
<dbReference type="STRING" id="762903.Pedsa_1741"/>
<dbReference type="Proteomes" id="UP000000310">
    <property type="component" value="Chromosome"/>
</dbReference>
<reference evidence="2" key="2">
    <citation type="submission" date="2011-02" db="EMBL/GenBank/DDBJ databases">
        <title>The complete genome of Pedobacter saltans DSM 12145.</title>
        <authorList>
            <consortium name="US DOE Joint Genome Institute (JGI-PGF)"/>
            <person name="Lucas S."/>
            <person name="Copeland A."/>
            <person name="Lapidus A."/>
            <person name="Bruce D."/>
            <person name="Goodwin L."/>
            <person name="Pitluck S."/>
            <person name="Kyrpides N."/>
            <person name="Mavromatis K."/>
            <person name="Pagani I."/>
            <person name="Ivanova N."/>
            <person name="Ovchinnikova G."/>
            <person name="Lu M."/>
            <person name="Detter J.C."/>
            <person name="Han C."/>
            <person name="Land M."/>
            <person name="Hauser L."/>
            <person name="Markowitz V."/>
            <person name="Cheng J.-F."/>
            <person name="Hugenholtz P."/>
            <person name="Woyke T."/>
            <person name="Wu D."/>
            <person name="Tindall B."/>
            <person name="Pomrenke H.G."/>
            <person name="Brambilla E."/>
            <person name="Klenk H.-P."/>
            <person name="Eisen J.A."/>
        </authorList>
    </citation>
    <scope>NUCLEOTIDE SEQUENCE [LARGE SCALE GENOMIC DNA]</scope>
    <source>
        <strain evidence="2">ATCC 51119 / DSM 12145 / JCM 21818 / LMG 10337 / NBRC 100064 / NCIMB 13643</strain>
    </source>
</reference>
<dbReference type="KEGG" id="psn:Pedsa_1741"/>
<proteinExistence type="predicted"/>
<name>F0S7N8_PSESL</name>
<reference evidence="1 2" key="1">
    <citation type="journal article" date="2011" name="Stand. Genomic Sci.">
        <title>Complete genome sequence of the gliding, heparinolytic Pedobacter saltans type strain (113).</title>
        <authorList>
            <person name="Liolios K."/>
            <person name="Sikorski J."/>
            <person name="Lu M."/>
            <person name="Nolan M."/>
            <person name="Lapidus A."/>
            <person name="Lucas S."/>
            <person name="Hammon N."/>
            <person name="Deshpande S."/>
            <person name="Cheng J.F."/>
            <person name="Tapia R."/>
            <person name="Han C."/>
            <person name="Goodwin L."/>
            <person name="Pitluck S."/>
            <person name="Huntemann M."/>
            <person name="Ivanova N."/>
            <person name="Pagani I."/>
            <person name="Mavromatis K."/>
            <person name="Ovchinikova G."/>
            <person name="Pati A."/>
            <person name="Chen A."/>
            <person name="Palaniappan K."/>
            <person name="Land M."/>
            <person name="Hauser L."/>
            <person name="Brambilla E.M."/>
            <person name="Kotsyurbenko O."/>
            <person name="Rohde M."/>
            <person name="Tindall B.J."/>
            <person name="Abt B."/>
            <person name="Goker M."/>
            <person name="Detter J.C."/>
            <person name="Woyke T."/>
            <person name="Bristow J."/>
            <person name="Eisen J.A."/>
            <person name="Markowitz V."/>
            <person name="Hugenholtz P."/>
            <person name="Klenk H.P."/>
            <person name="Kyrpides N.C."/>
        </authorList>
    </citation>
    <scope>NUCLEOTIDE SEQUENCE [LARGE SCALE GENOMIC DNA]</scope>
    <source>
        <strain evidence="2">ATCC 51119 / DSM 12145 / JCM 21818 / LMG 10337 / NBRC 100064 / NCIMB 13643</strain>
    </source>
</reference>
<gene>
    <name evidence="1" type="ordered locus">Pedsa_1741</name>
</gene>
<evidence type="ECO:0000313" key="2">
    <source>
        <dbReference type="Proteomes" id="UP000000310"/>
    </source>
</evidence>
<organism evidence="1 2">
    <name type="scientific">Pseudopedobacter saltans (strain ATCC 51119 / DSM 12145 / JCM 21818 / CCUG 39354 / LMG 10337 / NBRC 100064 / NCIMB 13643)</name>
    <name type="common">Pedobacter saltans</name>
    <dbReference type="NCBI Taxonomy" id="762903"/>
    <lineage>
        <taxon>Bacteria</taxon>
        <taxon>Pseudomonadati</taxon>
        <taxon>Bacteroidota</taxon>
        <taxon>Sphingobacteriia</taxon>
        <taxon>Sphingobacteriales</taxon>
        <taxon>Sphingobacteriaceae</taxon>
        <taxon>Pseudopedobacter</taxon>
    </lineage>
</organism>
<dbReference type="RefSeq" id="WP_013632789.1">
    <property type="nucleotide sequence ID" value="NC_015177.1"/>
</dbReference>
<dbReference type="eggNOG" id="ENOG50335XM">
    <property type="taxonomic scope" value="Bacteria"/>
</dbReference>
<dbReference type="OrthoDB" id="982075at2"/>
<dbReference type="EMBL" id="CP002545">
    <property type="protein sequence ID" value="ADY52298.1"/>
    <property type="molecule type" value="Genomic_DNA"/>
</dbReference>
<evidence type="ECO:0000313" key="1">
    <source>
        <dbReference type="EMBL" id="ADY52298.1"/>
    </source>
</evidence>
<keyword evidence="2" id="KW-1185">Reference proteome</keyword>
<sequence length="89" mass="10003">MIVAELIQKEEITNFKIINAPEDHASEFRGKLENALKLGNAFKSKANIVFNTTEGPKRVETTVWNVTPDYLELKGGVLISTHSLLEIDY</sequence>